<dbReference type="GO" id="GO:0071039">
    <property type="term" value="P:nuclear polyadenylation-dependent CUT catabolic process"/>
    <property type="evidence" value="ECO:0007669"/>
    <property type="project" value="TreeGrafter"/>
</dbReference>
<dbReference type="SUPFAM" id="SSF57756">
    <property type="entry name" value="Retrovirus zinc finger-like domains"/>
    <property type="match status" value="1"/>
</dbReference>
<dbReference type="InterPro" id="IPR036875">
    <property type="entry name" value="Znf_CCHC_sf"/>
</dbReference>
<evidence type="ECO:0000256" key="8">
    <source>
        <dbReference type="SAM" id="MobiDB-lite"/>
    </source>
</evidence>
<keyword evidence="11" id="KW-1185">Reference proteome</keyword>
<feature type="compositionally biased region" description="Polar residues" evidence="8">
    <location>
        <begin position="246"/>
        <end position="267"/>
    </location>
</feature>
<evidence type="ECO:0000256" key="6">
    <source>
        <dbReference type="ARBA" id="ARBA00023242"/>
    </source>
</evidence>
<feature type="domain" description="CCHC-type" evidence="9">
    <location>
        <begin position="468"/>
        <end position="485"/>
    </location>
</feature>
<evidence type="ECO:0000256" key="4">
    <source>
        <dbReference type="ARBA" id="ARBA00022771"/>
    </source>
</evidence>
<dbReference type="GO" id="GO:0071031">
    <property type="term" value="P:nuclear mRNA surveillance of mRNA 3'-end processing"/>
    <property type="evidence" value="ECO:0007669"/>
    <property type="project" value="TreeGrafter"/>
</dbReference>
<dbReference type="InterPro" id="IPR051644">
    <property type="entry name" value="TRAMP_AT-DNA-binding"/>
</dbReference>
<dbReference type="GO" id="GO:0008270">
    <property type="term" value="F:zinc ion binding"/>
    <property type="evidence" value="ECO:0007669"/>
    <property type="project" value="UniProtKB-KW"/>
</dbReference>
<feature type="compositionally biased region" description="Basic residues" evidence="8">
    <location>
        <begin position="693"/>
        <end position="703"/>
    </location>
</feature>
<evidence type="ECO:0000256" key="1">
    <source>
        <dbReference type="ARBA" id="ARBA00004123"/>
    </source>
</evidence>
<dbReference type="PANTHER" id="PTHR46543">
    <property type="entry name" value="ZINC FINGER CCHC DOMAIN-CONTAINING PROTEIN 7"/>
    <property type="match status" value="1"/>
</dbReference>
<feature type="region of interest" description="Disordered" evidence="8">
    <location>
        <begin position="224"/>
        <end position="269"/>
    </location>
</feature>
<dbReference type="Gene3D" id="4.10.60.10">
    <property type="entry name" value="Zinc finger, CCHC-type"/>
    <property type="match status" value="2"/>
</dbReference>
<proteinExistence type="predicted"/>
<keyword evidence="2" id="KW-0479">Metal-binding</keyword>
<gene>
    <name evidence="10" type="ORF">N658DRAFT_251516</name>
</gene>
<protein>
    <recommendedName>
        <fullName evidence="9">CCHC-type domain-containing protein</fullName>
    </recommendedName>
</protein>
<evidence type="ECO:0000256" key="3">
    <source>
        <dbReference type="ARBA" id="ARBA00022737"/>
    </source>
</evidence>
<feature type="region of interest" description="Disordered" evidence="8">
    <location>
        <begin position="610"/>
        <end position="703"/>
    </location>
</feature>
<evidence type="ECO:0000313" key="11">
    <source>
        <dbReference type="Proteomes" id="UP001305647"/>
    </source>
</evidence>
<feature type="compositionally biased region" description="Low complexity" evidence="8">
    <location>
        <begin position="378"/>
        <end position="409"/>
    </location>
</feature>
<dbReference type="GO" id="GO:0031499">
    <property type="term" value="C:TRAMP complex"/>
    <property type="evidence" value="ECO:0007669"/>
    <property type="project" value="TreeGrafter"/>
</dbReference>
<feature type="region of interest" description="Disordered" evidence="8">
    <location>
        <begin position="371"/>
        <end position="411"/>
    </location>
</feature>
<dbReference type="InterPro" id="IPR001878">
    <property type="entry name" value="Znf_CCHC"/>
</dbReference>
<feature type="region of interest" description="Disordered" evidence="8">
    <location>
        <begin position="1"/>
        <end position="79"/>
    </location>
</feature>
<comment type="caution">
    <text evidence="10">The sequence shown here is derived from an EMBL/GenBank/DDBJ whole genome shotgun (WGS) entry which is preliminary data.</text>
</comment>
<dbReference type="PANTHER" id="PTHR46543:SF1">
    <property type="entry name" value="ZINC FINGER CCHC DOMAIN-CONTAINING PROTEIN 7"/>
    <property type="match status" value="1"/>
</dbReference>
<keyword evidence="6" id="KW-0539">Nucleus</keyword>
<dbReference type="GO" id="GO:0071038">
    <property type="term" value="P:TRAMP-dependent tRNA surveillance pathway"/>
    <property type="evidence" value="ECO:0007669"/>
    <property type="project" value="TreeGrafter"/>
</dbReference>
<name>A0AAN6Q9U3_9PEZI</name>
<dbReference type="PROSITE" id="PS50158">
    <property type="entry name" value="ZF_CCHC"/>
    <property type="match status" value="2"/>
</dbReference>
<dbReference type="EMBL" id="MU863627">
    <property type="protein sequence ID" value="KAK4104360.1"/>
    <property type="molecule type" value="Genomic_DNA"/>
</dbReference>
<evidence type="ECO:0000256" key="2">
    <source>
        <dbReference type="ARBA" id="ARBA00022723"/>
    </source>
</evidence>
<dbReference type="AlphaFoldDB" id="A0AAN6Q9U3"/>
<dbReference type="GO" id="GO:0003723">
    <property type="term" value="F:RNA binding"/>
    <property type="evidence" value="ECO:0007669"/>
    <property type="project" value="TreeGrafter"/>
</dbReference>
<evidence type="ECO:0000259" key="9">
    <source>
        <dbReference type="PROSITE" id="PS50158"/>
    </source>
</evidence>
<evidence type="ECO:0000256" key="5">
    <source>
        <dbReference type="ARBA" id="ARBA00022833"/>
    </source>
</evidence>
<organism evidence="10 11">
    <name type="scientific">Parathielavia hyrcaniae</name>
    <dbReference type="NCBI Taxonomy" id="113614"/>
    <lineage>
        <taxon>Eukaryota</taxon>
        <taxon>Fungi</taxon>
        <taxon>Dikarya</taxon>
        <taxon>Ascomycota</taxon>
        <taxon>Pezizomycotina</taxon>
        <taxon>Sordariomycetes</taxon>
        <taxon>Sordariomycetidae</taxon>
        <taxon>Sordariales</taxon>
        <taxon>Chaetomiaceae</taxon>
        <taxon>Parathielavia</taxon>
    </lineage>
</organism>
<sequence length="703" mass="76454">MERTAPGLDLALATQGEASHRLSHGKKRPASGTKLPGSAGGADSSPKERELADDADVPSQKRRKGPVSPSEVDVSSWQQADTPAVQALPQAHGGWNRGISSGLRTSFAAKDKPRKPTLQQASEFPVQPPAELVDIDSLVMPSGDVDWTLHSASGGSWQTMFTKWCSQLMALNKSQEGLKEADLLREAWGLWLESCVSLPRARRAAGVRAAKETQLDSGKLNDMFSEARDTDPQGTWTEAAEESRQLAGSQTGEQHNGQTESGKSTPTGVKGEIAHDWTLPPPMPASEFEVGQNNERGWAERFVAWCKSLGRLNEGKVRVNTPRERNRLIELYLRWVGTIDGLRRSKMAAGRRAAVHYAQDNSALLAAIFASPPPTGPPMTAEPATTPQEDAAPSPMAAASDGPDDGSAGVLDGEDAEYRQRYFPGVGLSEAFCHMCASRDHDAVDCPSTTCRFCSDRGHRSFSCPTRRRCTKCRQLGHARNDCTEKLALPREEMECAFCQSRDHDDASCHELWRSFLFNADTARKVQSLPVFCYCCGRQGHYGAVCGLNPYKTEEENPWETWSQANCDRYWDPASSETAIAFATSAGSTSSSGRPDLGKSIVPRRHIFFEDASDDDEAEGFIRPPVQSSNARPGRISFAGNNNPGGAARGERQQPGKQYNGRNSRTGYASQPPLPPGPPPPLPRQGYQESRNGGRRRGGGGRH</sequence>
<keyword evidence="4 7" id="KW-0863">Zinc-finger</keyword>
<feature type="domain" description="CCHC-type" evidence="9">
    <location>
        <begin position="533"/>
        <end position="546"/>
    </location>
</feature>
<dbReference type="GO" id="GO:0071035">
    <property type="term" value="P:nuclear polyadenylation-dependent rRNA catabolic process"/>
    <property type="evidence" value="ECO:0007669"/>
    <property type="project" value="TreeGrafter"/>
</dbReference>
<evidence type="ECO:0000256" key="7">
    <source>
        <dbReference type="PROSITE-ProRule" id="PRU00047"/>
    </source>
</evidence>
<reference evidence="10" key="1">
    <citation type="journal article" date="2023" name="Mol. Phylogenet. Evol.">
        <title>Genome-scale phylogeny and comparative genomics of the fungal order Sordariales.</title>
        <authorList>
            <person name="Hensen N."/>
            <person name="Bonometti L."/>
            <person name="Westerberg I."/>
            <person name="Brannstrom I.O."/>
            <person name="Guillou S."/>
            <person name="Cros-Aarteil S."/>
            <person name="Calhoun S."/>
            <person name="Haridas S."/>
            <person name="Kuo A."/>
            <person name="Mondo S."/>
            <person name="Pangilinan J."/>
            <person name="Riley R."/>
            <person name="LaButti K."/>
            <person name="Andreopoulos B."/>
            <person name="Lipzen A."/>
            <person name="Chen C."/>
            <person name="Yan M."/>
            <person name="Daum C."/>
            <person name="Ng V."/>
            <person name="Clum A."/>
            <person name="Steindorff A."/>
            <person name="Ohm R.A."/>
            <person name="Martin F."/>
            <person name="Silar P."/>
            <person name="Natvig D.O."/>
            <person name="Lalanne C."/>
            <person name="Gautier V."/>
            <person name="Ament-Velasquez S.L."/>
            <person name="Kruys A."/>
            <person name="Hutchinson M.I."/>
            <person name="Powell A.J."/>
            <person name="Barry K."/>
            <person name="Miller A.N."/>
            <person name="Grigoriev I.V."/>
            <person name="Debuchy R."/>
            <person name="Gladieux P."/>
            <person name="Hiltunen Thoren M."/>
            <person name="Johannesson H."/>
        </authorList>
    </citation>
    <scope>NUCLEOTIDE SEQUENCE</scope>
    <source>
        <strain evidence="10">CBS 757.83</strain>
    </source>
</reference>
<comment type="subcellular location">
    <subcellularLocation>
        <location evidence="1">Nucleus</location>
    </subcellularLocation>
</comment>
<reference evidence="10" key="2">
    <citation type="submission" date="2023-05" db="EMBL/GenBank/DDBJ databases">
        <authorList>
            <consortium name="Lawrence Berkeley National Laboratory"/>
            <person name="Steindorff A."/>
            <person name="Hensen N."/>
            <person name="Bonometti L."/>
            <person name="Westerberg I."/>
            <person name="Brannstrom I.O."/>
            <person name="Guillou S."/>
            <person name="Cros-Aarteil S."/>
            <person name="Calhoun S."/>
            <person name="Haridas S."/>
            <person name="Kuo A."/>
            <person name="Mondo S."/>
            <person name="Pangilinan J."/>
            <person name="Riley R."/>
            <person name="Labutti K."/>
            <person name="Andreopoulos B."/>
            <person name="Lipzen A."/>
            <person name="Chen C."/>
            <person name="Yanf M."/>
            <person name="Daum C."/>
            <person name="Ng V."/>
            <person name="Clum A."/>
            <person name="Ohm R."/>
            <person name="Martin F."/>
            <person name="Silar P."/>
            <person name="Natvig D."/>
            <person name="Lalanne C."/>
            <person name="Gautier V."/>
            <person name="Ament-Velasquez S.L."/>
            <person name="Kruys A."/>
            <person name="Hutchinson M.I."/>
            <person name="Powell A.J."/>
            <person name="Barry K."/>
            <person name="Miller A.N."/>
            <person name="Grigoriev I.V."/>
            <person name="Debuchy R."/>
            <person name="Gladieux P."/>
            <person name="Thoren M.H."/>
            <person name="Johannesson H."/>
        </authorList>
    </citation>
    <scope>NUCLEOTIDE SEQUENCE</scope>
    <source>
        <strain evidence="10">CBS 757.83</strain>
    </source>
</reference>
<dbReference type="SMART" id="SM00343">
    <property type="entry name" value="ZnF_C2HC"/>
    <property type="match status" value="4"/>
</dbReference>
<feature type="compositionally biased region" description="Polar residues" evidence="8">
    <location>
        <begin position="655"/>
        <end position="669"/>
    </location>
</feature>
<keyword evidence="3" id="KW-0677">Repeat</keyword>
<feature type="compositionally biased region" description="Pro residues" evidence="8">
    <location>
        <begin position="672"/>
        <end position="683"/>
    </location>
</feature>
<dbReference type="Proteomes" id="UP001305647">
    <property type="component" value="Unassembled WGS sequence"/>
</dbReference>
<accession>A0AAN6Q9U3</accession>
<evidence type="ECO:0000313" key="10">
    <source>
        <dbReference type="EMBL" id="KAK4104360.1"/>
    </source>
</evidence>
<keyword evidence="5" id="KW-0862">Zinc</keyword>
<dbReference type="GO" id="GO:0071037">
    <property type="term" value="P:nuclear polyadenylation-dependent snRNA catabolic process"/>
    <property type="evidence" value="ECO:0007669"/>
    <property type="project" value="TreeGrafter"/>
</dbReference>
<dbReference type="GO" id="GO:0071036">
    <property type="term" value="P:nuclear polyadenylation-dependent snoRNA catabolic process"/>
    <property type="evidence" value="ECO:0007669"/>
    <property type="project" value="TreeGrafter"/>
</dbReference>